<evidence type="ECO:0000256" key="1">
    <source>
        <dbReference type="SAM" id="MobiDB-lite"/>
    </source>
</evidence>
<comment type="caution">
    <text evidence="2">The sequence shown here is derived from an EMBL/GenBank/DDBJ whole genome shotgun (WGS) entry which is preliminary data.</text>
</comment>
<gene>
    <name evidence="2" type="ORF">AWB78_08369</name>
</gene>
<proteinExistence type="predicted"/>
<dbReference type="AlphaFoldDB" id="A0A158EJE7"/>
<feature type="compositionally biased region" description="Basic and acidic residues" evidence="1">
    <location>
        <begin position="28"/>
        <end position="38"/>
    </location>
</feature>
<sequence length="290" mass="32636">MYKTNGVGSNVGLNSDIEINNSEAADGDFSKPRLEKSNDTFSALPKLDLKKPLTLKKPSVEAFQYIKETFKERIKQYDPNSLKNGGRGDDKFGLTRTNSGRELLYRSAPPDEMYEALETNKLIKGGGGEVSTTPSRSYASEYCQPKSGVLLEIALKKGSFDKLIEKAAAHTSETTKKFVEDEKLNLPLEKQRRAEMHKRRTVLHNNKINTKDEAKKQEYQGEMDKLGWVTVKLEGDRCKSPMNSDIKQVTIQVGPGLEMFNEYIDKISLVDSNKDRKIKKAKHDDNGDPV</sequence>
<evidence type="ECO:0000313" key="3">
    <source>
        <dbReference type="Proteomes" id="UP000071859"/>
    </source>
</evidence>
<organism evidence="2 3">
    <name type="scientific">Caballeronia calidae</name>
    <dbReference type="NCBI Taxonomy" id="1777139"/>
    <lineage>
        <taxon>Bacteria</taxon>
        <taxon>Pseudomonadati</taxon>
        <taxon>Pseudomonadota</taxon>
        <taxon>Betaproteobacteria</taxon>
        <taxon>Burkholderiales</taxon>
        <taxon>Burkholderiaceae</taxon>
        <taxon>Caballeronia</taxon>
    </lineage>
</organism>
<protein>
    <submittedName>
        <fullName evidence="2">Uncharacterized protein</fullName>
    </submittedName>
</protein>
<dbReference type="Proteomes" id="UP000071859">
    <property type="component" value="Unassembled WGS sequence"/>
</dbReference>
<feature type="region of interest" description="Disordered" evidence="1">
    <location>
        <begin position="1"/>
        <end position="42"/>
    </location>
</feature>
<name>A0A158EJE7_9BURK</name>
<evidence type="ECO:0000313" key="2">
    <source>
        <dbReference type="EMBL" id="SAL07012.1"/>
    </source>
</evidence>
<dbReference type="EMBL" id="FCOX02000156">
    <property type="protein sequence ID" value="SAL07012.1"/>
    <property type="molecule type" value="Genomic_DNA"/>
</dbReference>
<keyword evidence="3" id="KW-1185">Reference proteome</keyword>
<feature type="compositionally biased region" description="Polar residues" evidence="1">
    <location>
        <begin position="1"/>
        <end position="23"/>
    </location>
</feature>
<reference evidence="2" key="1">
    <citation type="submission" date="2016-01" db="EMBL/GenBank/DDBJ databases">
        <authorList>
            <person name="Peeters C."/>
        </authorList>
    </citation>
    <scope>NUCLEOTIDE SEQUENCE</scope>
    <source>
        <strain evidence="2">LMG 29321</strain>
    </source>
</reference>
<accession>A0A158EJE7</accession>
<dbReference type="RefSeq" id="WP_157697846.1">
    <property type="nucleotide sequence ID" value="NZ_FCOX02000156.1"/>
</dbReference>